<reference evidence="3" key="2">
    <citation type="submission" date="2015-01" db="EMBL/GenBank/DDBJ databases">
        <title>Evolutionary Origins and Diversification of the Mycorrhizal Mutualists.</title>
        <authorList>
            <consortium name="DOE Joint Genome Institute"/>
            <consortium name="Mycorrhizal Genomics Consortium"/>
            <person name="Kohler A."/>
            <person name="Kuo A."/>
            <person name="Nagy L.G."/>
            <person name="Floudas D."/>
            <person name="Copeland A."/>
            <person name="Barry K.W."/>
            <person name="Cichocki N."/>
            <person name="Veneault-Fourrey C."/>
            <person name="LaButti K."/>
            <person name="Lindquist E.A."/>
            <person name="Lipzen A."/>
            <person name="Lundell T."/>
            <person name="Morin E."/>
            <person name="Murat C."/>
            <person name="Riley R."/>
            <person name="Ohm R."/>
            <person name="Sun H."/>
            <person name="Tunlid A."/>
            <person name="Henrissat B."/>
            <person name="Grigoriev I.V."/>
            <person name="Hibbett D.S."/>
            <person name="Martin F."/>
        </authorList>
    </citation>
    <scope>NUCLEOTIDE SEQUENCE [LARGE SCALE GENOMIC DNA]</scope>
    <source>
        <strain evidence="3">Marx 270</strain>
    </source>
</reference>
<gene>
    <name evidence="2" type="ORF">M404DRAFT_14950</name>
</gene>
<dbReference type="InParanoid" id="A0A0C3PFD8"/>
<keyword evidence="3" id="KW-1185">Reference proteome</keyword>
<reference evidence="2 3" key="1">
    <citation type="submission" date="2014-04" db="EMBL/GenBank/DDBJ databases">
        <authorList>
            <consortium name="DOE Joint Genome Institute"/>
            <person name="Kuo A."/>
            <person name="Kohler A."/>
            <person name="Costa M.D."/>
            <person name="Nagy L.G."/>
            <person name="Floudas D."/>
            <person name="Copeland A."/>
            <person name="Barry K.W."/>
            <person name="Cichocki N."/>
            <person name="Veneault-Fourrey C."/>
            <person name="LaButti K."/>
            <person name="Lindquist E.A."/>
            <person name="Lipzen A."/>
            <person name="Lundell T."/>
            <person name="Morin E."/>
            <person name="Murat C."/>
            <person name="Sun H."/>
            <person name="Tunlid A."/>
            <person name="Henrissat B."/>
            <person name="Grigoriev I.V."/>
            <person name="Hibbett D.S."/>
            <person name="Martin F."/>
            <person name="Nordberg H.P."/>
            <person name="Cantor M.N."/>
            <person name="Hua S.X."/>
        </authorList>
    </citation>
    <scope>NUCLEOTIDE SEQUENCE [LARGE SCALE GENOMIC DNA]</scope>
    <source>
        <strain evidence="2 3">Marx 270</strain>
    </source>
</reference>
<dbReference type="InterPro" id="IPR013149">
    <property type="entry name" value="ADH-like_C"/>
</dbReference>
<dbReference type="InterPro" id="IPR013154">
    <property type="entry name" value="ADH-like_N"/>
</dbReference>
<dbReference type="Pfam" id="PF00107">
    <property type="entry name" value="ADH_zinc_N"/>
    <property type="match status" value="1"/>
</dbReference>
<dbReference type="InterPro" id="IPR036291">
    <property type="entry name" value="NAD(P)-bd_dom_sf"/>
</dbReference>
<organism evidence="2 3">
    <name type="scientific">Pisolithus tinctorius Marx 270</name>
    <dbReference type="NCBI Taxonomy" id="870435"/>
    <lineage>
        <taxon>Eukaryota</taxon>
        <taxon>Fungi</taxon>
        <taxon>Dikarya</taxon>
        <taxon>Basidiomycota</taxon>
        <taxon>Agaricomycotina</taxon>
        <taxon>Agaricomycetes</taxon>
        <taxon>Agaricomycetidae</taxon>
        <taxon>Boletales</taxon>
        <taxon>Sclerodermatineae</taxon>
        <taxon>Pisolithaceae</taxon>
        <taxon>Pisolithus</taxon>
    </lineage>
</organism>
<sequence>MTTSRNHTAIAITGKAMVESIQMPTVEPNSGEVLVSVAYSTIAAPDVYMVDGALPTKPEDYPIPLGLNVSGTVLAIGDGVPKLKIGGRVCAFTLLQEKSKGLQLKAVVHHTLCAKIPDNMSLKDAVTIPDNFVTAFYTIFDQLGLPFPQPFPATAAPPHAEAPILIYGAGSTAGQYAIQVLRLAGYVNVIATASFRHHEYLRSLGAKDTVDYRAPDMADQIIRVAGGKVQLVMDCIAAEGTMKKVAQVVCPNAKVALLLPIKEGESLVPESGKMWMAVPPNRNPFGEDVKVIGVRTFLYQDNEYMKNNLMPEILPYLLKENLIKPSPIRMFNQGTFLERTLAALDLVRSGKVSGEKVVIQVA</sequence>
<dbReference type="InterPro" id="IPR020843">
    <property type="entry name" value="ER"/>
</dbReference>
<dbReference type="PANTHER" id="PTHR45348:SF3">
    <property type="entry name" value="ENOYL REDUCTASE (ER) DOMAIN-CONTAINING PROTEIN"/>
    <property type="match status" value="1"/>
</dbReference>
<dbReference type="HOGENOM" id="CLU_026673_16_5_1"/>
<proteinExistence type="predicted"/>
<protein>
    <recommendedName>
        <fullName evidence="1">Enoyl reductase (ER) domain-containing protein</fullName>
    </recommendedName>
</protein>
<dbReference type="SMART" id="SM00829">
    <property type="entry name" value="PKS_ER"/>
    <property type="match status" value="1"/>
</dbReference>
<dbReference type="InterPro" id="IPR011032">
    <property type="entry name" value="GroES-like_sf"/>
</dbReference>
<dbReference type="CDD" id="cd08249">
    <property type="entry name" value="enoyl_reductase_like"/>
    <property type="match status" value="1"/>
</dbReference>
<dbReference type="GO" id="GO:0016651">
    <property type="term" value="F:oxidoreductase activity, acting on NAD(P)H"/>
    <property type="evidence" value="ECO:0007669"/>
    <property type="project" value="InterPro"/>
</dbReference>
<dbReference type="PANTHER" id="PTHR45348">
    <property type="entry name" value="HYPOTHETICAL OXIDOREDUCTASE (EUROFUNG)"/>
    <property type="match status" value="1"/>
</dbReference>
<dbReference type="Gene3D" id="3.90.180.10">
    <property type="entry name" value="Medium-chain alcohol dehydrogenases, catalytic domain"/>
    <property type="match status" value="1"/>
</dbReference>
<dbReference type="Gene3D" id="3.40.50.720">
    <property type="entry name" value="NAD(P)-binding Rossmann-like Domain"/>
    <property type="match status" value="1"/>
</dbReference>
<dbReference type="Pfam" id="PF08240">
    <property type="entry name" value="ADH_N"/>
    <property type="match status" value="1"/>
</dbReference>
<evidence type="ECO:0000259" key="1">
    <source>
        <dbReference type="SMART" id="SM00829"/>
    </source>
</evidence>
<dbReference type="STRING" id="870435.A0A0C3PFD8"/>
<dbReference type="OrthoDB" id="9992527at2759"/>
<dbReference type="SUPFAM" id="SSF50129">
    <property type="entry name" value="GroES-like"/>
    <property type="match status" value="1"/>
</dbReference>
<dbReference type="EMBL" id="KN831961">
    <property type="protein sequence ID" value="KIO06986.1"/>
    <property type="molecule type" value="Genomic_DNA"/>
</dbReference>
<dbReference type="SUPFAM" id="SSF51735">
    <property type="entry name" value="NAD(P)-binding Rossmann-fold domains"/>
    <property type="match status" value="1"/>
</dbReference>
<dbReference type="Proteomes" id="UP000054217">
    <property type="component" value="Unassembled WGS sequence"/>
</dbReference>
<feature type="domain" description="Enoyl reductase (ER)" evidence="1">
    <location>
        <begin position="16"/>
        <end position="359"/>
    </location>
</feature>
<name>A0A0C3PFD8_PISTI</name>
<accession>A0A0C3PFD8</accession>
<evidence type="ECO:0000313" key="3">
    <source>
        <dbReference type="Proteomes" id="UP000054217"/>
    </source>
</evidence>
<dbReference type="InterPro" id="IPR047122">
    <property type="entry name" value="Trans-enoyl_RdTase-like"/>
</dbReference>
<dbReference type="AlphaFoldDB" id="A0A0C3PFD8"/>
<evidence type="ECO:0000313" key="2">
    <source>
        <dbReference type="EMBL" id="KIO06986.1"/>
    </source>
</evidence>